<gene>
    <name evidence="2" type="ORF">IHE55_28040</name>
</gene>
<evidence type="ECO:0000313" key="2">
    <source>
        <dbReference type="EMBL" id="MBH5338431.1"/>
    </source>
</evidence>
<dbReference type="RefSeq" id="WP_197991594.1">
    <property type="nucleotide sequence ID" value="NZ_JACYXC010000001.1"/>
</dbReference>
<organism evidence="2 3">
    <name type="scientific">Streptomyces pactum</name>
    <dbReference type="NCBI Taxonomy" id="68249"/>
    <lineage>
        <taxon>Bacteria</taxon>
        <taxon>Bacillati</taxon>
        <taxon>Actinomycetota</taxon>
        <taxon>Actinomycetes</taxon>
        <taxon>Kitasatosporales</taxon>
        <taxon>Streptomycetaceae</taxon>
        <taxon>Streptomyces</taxon>
    </lineage>
</organism>
<dbReference type="InterPro" id="IPR011059">
    <property type="entry name" value="Metal-dep_hydrolase_composite"/>
</dbReference>
<keyword evidence="3" id="KW-1185">Reference proteome</keyword>
<dbReference type="InterPro" id="IPR033932">
    <property type="entry name" value="YtcJ-like"/>
</dbReference>
<feature type="domain" description="Amidohydrolase 3" evidence="1">
    <location>
        <begin position="52"/>
        <end position="562"/>
    </location>
</feature>
<name>A0ABS0NTG0_9ACTN</name>
<accession>A0ABS0NTG0</accession>
<dbReference type="InterPro" id="IPR013108">
    <property type="entry name" value="Amidohydro_3"/>
</dbReference>
<comment type="caution">
    <text evidence="2">The sequence shown here is derived from an EMBL/GenBank/DDBJ whole genome shotgun (WGS) entry which is preliminary data.</text>
</comment>
<dbReference type="Gene3D" id="3.20.20.140">
    <property type="entry name" value="Metal-dependent hydrolases"/>
    <property type="match status" value="1"/>
</dbReference>
<dbReference type="EMBL" id="JACYXC010000001">
    <property type="protein sequence ID" value="MBH5338431.1"/>
    <property type="molecule type" value="Genomic_DNA"/>
</dbReference>
<protein>
    <submittedName>
        <fullName evidence="2">Amidohydrolase</fullName>
    </submittedName>
</protein>
<dbReference type="SUPFAM" id="SSF51338">
    <property type="entry name" value="Composite domain of metallo-dependent hydrolases"/>
    <property type="match status" value="1"/>
</dbReference>
<dbReference type="Gene3D" id="2.30.40.10">
    <property type="entry name" value="Urease, subunit C, domain 1"/>
    <property type="match status" value="1"/>
</dbReference>
<dbReference type="PANTHER" id="PTHR22642:SF2">
    <property type="entry name" value="PROTEIN LONG AFTER FAR-RED 3"/>
    <property type="match status" value="1"/>
</dbReference>
<reference evidence="2 3" key="1">
    <citation type="submission" date="2020-09" db="EMBL/GenBank/DDBJ databases">
        <title>Biosynthesis of the nuclear factor of activated T cells inhibitor NFAT-133 and its congeners in Streptomyces pactum.</title>
        <authorList>
            <person name="Zhou W."/>
            <person name="Posri P."/>
            <person name="Abugrain M.E."/>
            <person name="Weisberg A.J."/>
            <person name="Chang J.H."/>
            <person name="Mahmud T."/>
        </authorList>
    </citation>
    <scope>NUCLEOTIDE SEQUENCE [LARGE SCALE GENOMIC DNA]</scope>
    <source>
        <strain evidence="2 3">ATCC 27456</strain>
    </source>
</reference>
<sequence length="581" mass="60064">MPETADLILTGGDVLTVDAAFSVARAVAVRNGRILAVGDDAEITALAGPGTQVIDLAGRTVLPGINDSHLHAAAWALTRPPFALDLGHPAVESIADIAAAVREAAAGLPEGQWITGLGWDVGYLAECLADQGRRPHRDDLDAAAPDHPVCLTDFSGHMVWVNSRALELAGIAPGTAAPDGGVIETDGAGRPTGILKETAQSLVQALIPPATVAQRKHAIRSAVTALHALGITSYTEPGLGPGGAEILGGGLHTATLDAYVELARAGELGSRVRVLLLPAPMGGSAADVTAGLKGLAVPDDVDARRLAVIGVKMFADGVPPNETAWMYDPYPGGGHGGLCVHGADLGLQQAELTEMIRVAHTAGYQAGVHVTGDRAIDAVVDAFAAVQRAHPRPDARHYVIHGDFASGPSLAKLAAHGYGINMNPAIKWTIADLMDEMVGDERSAYQWPVRSAVEAGIAVCVGSDAPITAPDWRRGVAAMLLRESKATGRVSGPEQRVSLETALRAYTANPARQDFAEDWKGTIEPGKVADLCVLGGDLRATDPHDIPDLPVDLTVLDGRIVFARDGGAPSPDGHGTGIADV</sequence>
<proteinExistence type="predicted"/>
<dbReference type="Gene3D" id="3.10.310.70">
    <property type="match status" value="1"/>
</dbReference>
<dbReference type="Proteomes" id="UP000807371">
    <property type="component" value="Unassembled WGS sequence"/>
</dbReference>
<dbReference type="Pfam" id="PF07969">
    <property type="entry name" value="Amidohydro_3"/>
    <property type="match status" value="1"/>
</dbReference>
<evidence type="ECO:0000313" key="3">
    <source>
        <dbReference type="Proteomes" id="UP000807371"/>
    </source>
</evidence>
<dbReference type="SUPFAM" id="SSF51556">
    <property type="entry name" value="Metallo-dependent hydrolases"/>
    <property type="match status" value="1"/>
</dbReference>
<dbReference type="PANTHER" id="PTHR22642">
    <property type="entry name" value="IMIDAZOLONEPROPIONASE"/>
    <property type="match status" value="1"/>
</dbReference>
<evidence type="ECO:0000259" key="1">
    <source>
        <dbReference type="Pfam" id="PF07969"/>
    </source>
</evidence>
<dbReference type="CDD" id="cd01300">
    <property type="entry name" value="YtcJ_like"/>
    <property type="match status" value="1"/>
</dbReference>
<dbReference type="InterPro" id="IPR032466">
    <property type="entry name" value="Metal_Hydrolase"/>
</dbReference>